<comment type="similarity">
    <text evidence="1">Belongs to the sigma-70 factor family. ECF subfamily.</text>
</comment>
<dbReference type="InterPro" id="IPR036388">
    <property type="entry name" value="WH-like_DNA-bd_sf"/>
</dbReference>
<dbReference type="NCBIfam" id="TIGR02937">
    <property type="entry name" value="sigma70-ECF"/>
    <property type="match status" value="1"/>
</dbReference>
<organism evidence="7 8">
    <name type="scientific">Iamia majanohamensis</name>
    <dbReference type="NCBI Taxonomy" id="467976"/>
    <lineage>
        <taxon>Bacteria</taxon>
        <taxon>Bacillati</taxon>
        <taxon>Actinomycetota</taxon>
        <taxon>Acidimicrobiia</taxon>
        <taxon>Acidimicrobiales</taxon>
        <taxon>Iamiaceae</taxon>
        <taxon>Iamia</taxon>
    </lineage>
</organism>
<evidence type="ECO:0000256" key="2">
    <source>
        <dbReference type="ARBA" id="ARBA00023015"/>
    </source>
</evidence>
<dbReference type="GO" id="GO:0016987">
    <property type="term" value="F:sigma factor activity"/>
    <property type="evidence" value="ECO:0007669"/>
    <property type="project" value="UniProtKB-KW"/>
</dbReference>
<dbReference type="Gene3D" id="1.10.10.10">
    <property type="entry name" value="Winged helix-like DNA-binding domain superfamily/Winged helix DNA-binding domain"/>
    <property type="match status" value="1"/>
</dbReference>
<evidence type="ECO:0000256" key="5">
    <source>
        <dbReference type="SAM" id="MobiDB-lite"/>
    </source>
</evidence>
<dbReference type="SUPFAM" id="SSF88659">
    <property type="entry name" value="Sigma3 and sigma4 domains of RNA polymerase sigma factors"/>
    <property type="match status" value="1"/>
</dbReference>
<keyword evidence="2" id="KW-0805">Transcription regulation</keyword>
<dbReference type="InterPro" id="IPR013324">
    <property type="entry name" value="RNA_pol_sigma_r3/r4-like"/>
</dbReference>
<sequence>MTGSDEGAAVALDPTPRDQEDFAAFYLRVERPLTVALGTRYGPHIGREAAVDALSWAWEHWDRLRPMDNPSGYLYRVGQSQARRLRPRRPTRPHRDTDSTSVEEIVVEPGLDDALEALSVRQRQVVVLAHGYGCTHREIGSLLGLSPSTVQNHAERGLAKLRRRLEASRDG</sequence>
<dbReference type="EMBL" id="CP116942">
    <property type="protein sequence ID" value="WCO68646.1"/>
    <property type="molecule type" value="Genomic_DNA"/>
</dbReference>
<dbReference type="InterPro" id="IPR014284">
    <property type="entry name" value="RNA_pol_sigma-70_dom"/>
</dbReference>
<dbReference type="AlphaFoldDB" id="A0AAF0BSP2"/>
<evidence type="ECO:0000256" key="1">
    <source>
        <dbReference type="ARBA" id="ARBA00010641"/>
    </source>
</evidence>
<dbReference type="RefSeq" id="WP_272738162.1">
    <property type="nucleotide sequence ID" value="NZ_CP116942.1"/>
</dbReference>
<evidence type="ECO:0000259" key="6">
    <source>
        <dbReference type="SMART" id="SM00421"/>
    </source>
</evidence>
<dbReference type="GO" id="GO:0003677">
    <property type="term" value="F:DNA binding"/>
    <property type="evidence" value="ECO:0007669"/>
    <property type="project" value="InterPro"/>
</dbReference>
<dbReference type="PANTHER" id="PTHR43133:SF46">
    <property type="entry name" value="RNA POLYMERASE SIGMA-70 FACTOR ECF SUBFAMILY"/>
    <property type="match status" value="1"/>
</dbReference>
<accession>A0AAF0BSP2</accession>
<dbReference type="CDD" id="cd06171">
    <property type="entry name" value="Sigma70_r4"/>
    <property type="match status" value="1"/>
</dbReference>
<dbReference type="Pfam" id="PF08281">
    <property type="entry name" value="Sigma70_r4_2"/>
    <property type="match status" value="1"/>
</dbReference>
<keyword evidence="3" id="KW-0731">Sigma factor</keyword>
<proteinExistence type="inferred from homology"/>
<dbReference type="PANTHER" id="PTHR43133">
    <property type="entry name" value="RNA POLYMERASE ECF-TYPE SIGMA FACTO"/>
    <property type="match status" value="1"/>
</dbReference>
<feature type="region of interest" description="Disordered" evidence="5">
    <location>
        <begin position="79"/>
        <end position="101"/>
    </location>
</feature>
<name>A0AAF0BSP2_9ACTN</name>
<evidence type="ECO:0000313" key="7">
    <source>
        <dbReference type="EMBL" id="WCO68646.1"/>
    </source>
</evidence>
<dbReference type="InterPro" id="IPR000792">
    <property type="entry name" value="Tscrpt_reg_LuxR_C"/>
</dbReference>
<evidence type="ECO:0000256" key="4">
    <source>
        <dbReference type="ARBA" id="ARBA00023163"/>
    </source>
</evidence>
<gene>
    <name evidence="7" type="ORF">PO878_07875</name>
</gene>
<feature type="domain" description="HTH luxR-type" evidence="6">
    <location>
        <begin position="115"/>
        <end position="171"/>
    </location>
</feature>
<dbReference type="InterPro" id="IPR039425">
    <property type="entry name" value="RNA_pol_sigma-70-like"/>
</dbReference>
<protein>
    <submittedName>
        <fullName evidence="7">Sigma-70 family RNA polymerase sigma factor</fullName>
    </submittedName>
</protein>
<keyword evidence="4" id="KW-0804">Transcription</keyword>
<dbReference type="KEGG" id="ima:PO878_07875"/>
<reference evidence="7" key="1">
    <citation type="submission" date="2023-01" db="EMBL/GenBank/DDBJ databases">
        <title>The diversity of Class Acidimicrobiia in South China Sea sediment environments and the proposal of Iamia marina sp. nov., a novel species of the genus Iamia.</title>
        <authorList>
            <person name="He Y."/>
            <person name="Tian X."/>
        </authorList>
    </citation>
    <scope>NUCLEOTIDE SEQUENCE</scope>
    <source>
        <strain evidence="7">DSM 19957</strain>
    </source>
</reference>
<dbReference type="SMART" id="SM00421">
    <property type="entry name" value="HTH_LUXR"/>
    <property type="match status" value="1"/>
</dbReference>
<keyword evidence="8" id="KW-1185">Reference proteome</keyword>
<evidence type="ECO:0000256" key="3">
    <source>
        <dbReference type="ARBA" id="ARBA00023082"/>
    </source>
</evidence>
<dbReference type="GO" id="GO:0006352">
    <property type="term" value="P:DNA-templated transcription initiation"/>
    <property type="evidence" value="ECO:0007669"/>
    <property type="project" value="InterPro"/>
</dbReference>
<dbReference type="Gene3D" id="1.10.1740.10">
    <property type="match status" value="1"/>
</dbReference>
<dbReference type="SUPFAM" id="SSF88946">
    <property type="entry name" value="Sigma2 domain of RNA polymerase sigma factors"/>
    <property type="match status" value="1"/>
</dbReference>
<dbReference type="InterPro" id="IPR013249">
    <property type="entry name" value="RNA_pol_sigma70_r4_t2"/>
</dbReference>
<dbReference type="Proteomes" id="UP001216390">
    <property type="component" value="Chromosome"/>
</dbReference>
<feature type="compositionally biased region" description="Basic residues" evidence="5">
    <location>
        <begin position="83"/>
        <end position="92"/>
    </location>
</feature>
<evidence type="ECO:0000313" key="8">
    <source>
        <dbReference type="Proteomes" id="UP001216390"/>
    </source>
</evidence>
<dbReference type="InterPro" id="IPR013325">
    <property type="entry name" value="RNA_pol_sigma_r2"/>
</dbReference>